<protein>
    <submittedName>
        <fullName evidence="8 10">Uncharacterized protein</fullName>
    </submittedName>
</protein>
<evidence type="ECO:0000256" key="7">
    <source>
        <dbReference type="ARBA" id="ARBA00023136"/>
    </source>
</evidence>
<dbReference type="EMBL" id="UZAK01033408">
    <property type="protein sequence ID" value="VDP36985.1"/>
    <property type="molecule type" value="Genomic_DNA"/>
</dbReference>
<keyword evidence="6" id="KW-0106">Calcium</keyword>
<dbReference type="STRING" id="6186.A0A183K452"/>
<dbReference type="WBParaSite" id="SCUD_0000977001-mRNA-1">
    <property type="protein sequence ID" value="SCUD_0000977001-mRNA-1"/>
    <property type="gene ID" value="SCUD_0000977001"/>
</dbReference>
<keyword evidence="3" id="KW-0963">Cytoplasm</keyword>
<dbReference type="Proteomes" id="UP000279833">
    <property type="component" value="Unassembled WGS sequence"/>
</dbReference>
<name>A0A183K452_9TREM</name>
<accession>A0A183K452</accession>
<keyword evidence="7" id="KW-0472">Membrane</keyword>
<keyword evidence="9" id="KW-1185">Reference proteome</keyword>
<evidence type="ECO:0000313" key="8">
    <source>
        <dbReference type="EMBL" id="VDP36985.1"/>
    </source>
</evidence>
<comment type="subcellular location">
    <subcellularLocation>
        <location evidence="2">Cytoplasm</location>
    </subcellularLocation>
    <subcellularLocation>
        <location evidence="1">Endomembrane system</location>
    </subcellularLocation>
</comment>
<evidence type="ECO:0000256" key="1">
    <source>
        <dbReference type="ARBA" id="ARBA00004308"/>
    </source>
</evidence>
<sequence>MKITLRLTDLILTDYIINVSFHDNMKFNGFSINNATFSTLVLRFSRRDGSVPFDSYVICCARLQTLFEVFKVTPKNDKSQALFTETDVSHLVFNFFKKWFIYVEYTLKLKILMKNFKRDIKFYRIMS</sequence>
<evidence type="ECO:0000313" key="10">
    <source>
        <dbReference type="WBParaSite" id="SCUD_0000977001-mRNA-1"/>
    </source>
</evidence>
<organism evidence="10">
    <name type="scientific">Schistosoma curassoni</name>
    <dbReference type="NCBI Taxonomy" id="6186"/>
    <lineage>
        <taxon>Eukaryota</taxon>
        <taxon>Metazoa</taxon>
        <taxon>Spiralia</taxon>
        <taxon>Lophotrochozoa</taxon>
        <taxon>Platyhelminthes</taxon>
        <taxon>Trematoda</taxon>
        <taxon>Digenea</taxon>
        <taxon>Strigeidida</taxon>
        <taxon>Schistosomatoidea</taxon>
        <taxon>Schistosomatidae</taxon>
        <taxon>Schistosoma</taxon>
    </lineage>
</organism>
<dbReference type="AlphaFoldDB" id="A0A183K452"/>
<keyword evidence="5" id="KW-0677">Repeat</keyword>
<dbReference type="GO" id="GO:0046872">
    <property type="term" value="F:metal ion binding"/>
    <property type="evidence" value="ECO:0007669"/>
    <property type="project" value="UniProtKB-KW"/>
</dbReference>
<evidence type="ECO:0000256" key="3">
    <source>
        <dbReference type="ARBA" id="ARBA00022490"/>
    </source>
</evidence>
<dbReference type="SUPFAM" id="SSF47473">
    <property type="entry name" value="EF-hand"/>
    <property type="match status" value="1"/>
</dbReference>
<dbReference type="GO" id="GO:0012505">
    <property type="term" value="C:endomembrane system"/>
    <property type="evidence" value="ECO:0007669"/>
    <property type="project" value="UniProtKB-SubCell"/>
</dbReference>
<dbReference type="Gene3D" id="1.10.238.10">
    <property type="entry name" value="EF-hand"/>
    <property type="match status" value="1"/>
</dbReference>
<dbReference type="PANTHER" id="PTHR46735">
    <property type="entry name" value="CALPAIN, SMALL SUBUNIT 1 A-RELATED"/>
    <property type="match status" value="1"/>
</dbReference>
<reference evidence="8 9" key="2">
    <citation type="submission" date="2018-11" db="EMBL/GenBank/DDBJ databases">
        <authorList>
            <consortium name="Pathogen Informatics"/>
        </authorList>
    </citation>
    <scope>NUCLEOTIDE SEQUENCE [LARGE SCALE GENOMIC DNA]</scope>
    <source>
        <strain evidence="8">Dakar</strain>
        <strain evidence="9">Dakar, Senegal</strain>
    </source>
</reference>
<evidence type="ECO:0000256" key="4">
    <source>
        <dbReference type="ARBA" id="ARBA00022723"/>
    </source>
</evidence>
<dbReference type="GO" id="GO:0005737">
    <property type="term" value="C:cytoplasm"/>
    <property type="evidence" value="ECO:0007669"/>
    <property type="project" value="UniProtKB-SubCell"/>
</dbReference>
<evidence type="ECO:0000256" key="6">
    <source>
        <dbReference type="ARBA" id="ARBA00022837"/>
    </source>
</evidence>
<dbReference type="PANTHER" id="PTHR46735:SF3">
    <property type="entry name" value="CALPAIN SMALL SUBUNIT 1-RELATED"/>
    <property type="match status" value="1"/>
</dbReference>
<gene>
    <name evidence="8" type="ORF">SCUD_LOCUS9770</name>
</gene>
<evidence type="ECO:0000256" key="2">
    <source>
        <dbReference type="ARBA" id="ARBA00004496"/>
    </source>
</evidence>
<keyword evidence="4" id="KW-0479">Metal-binding</keyword>
<dbReference type="InterPro" id="IPR011992">
    <property type="entry name" value="EF-hand-dom_pair"/>
</dbReference>
<evidence type="ECO:0000313" key="9">
    <source>
        <dbReference type="Proteomes" id="UP000279833"/>
    </source>
</evidence>
<reference evidence="10" key="1">
    <citation type="submission" date="2016-06" db="UniProtKB">
        <authorList>
            <consortium name="WormBaseParasite"/>
        </authorList>
    </citation>
    <scope>IDENTIFICATION</scope>
</reference>
<proteinExistence type="predicted"/>
<evidence type="ECO:0000256" key="5">
    <source>
        <dbReference type="ARBA" id="ARBA00022737"/>
    </source>
</evidence>